<organism evidence="2 3">
    <name type="scientific">Daphnia magna</name>
    <dbReference type="NCBI Taxonomy" id="35525"/>
    <lineage>
        <taxon>Eukaryota</taxon>
        <taxon>Metazoa</taxon>
        <taxon>Ecdysozoa</taxon>
        <taxon>Arthropoda</taxon>
        <taxon>Crustacea</taxon>
        <taxon>Branchiopoda</taxon>
        <taxon>Diplostraca</taxon>
        <taxon>Cladocera</taxon>
        <taxon>Anomopoda</taxon>
        <taxon>Daphniidae</taxon>
        <taxon>Daphnia</taxon>
    </lineage>
</organism>
<evidence type="ECO:0000313" key="3">
    <source>
        <dbReference type="Proteomes" id="UP001234178"/>
    </source>
</evidence>
<gene>
    <name evidence="2" type="ORF">OUZ56_004780</name>
</gene>
<proteinExistence type="predicted"/>
<evidence type="ECO:0000313" key="2">
    <source>
        <dbReference type="EMBL" id="KAK4002991.1"/>
    </source>
</evidence>
<dbReference type="EMBL" id="JAOYFB010000001">
    <property type="protein sequence ID" value="KAK4002991.1"/>
    <property type="molecule type" value="Genomic_DNA"/>
</dbReference>
<name>A0ABQ9YQU6_9CRUS</name>
<accession>A0ABQ9YQU6</accession>
<feature type="region of interest" description="Disordered" evidence="1">
    <location>
        <begin position="1"/>
        <end position="29"/>
    </location>
</feature>
<protein>
    <submittedName>
        <fullName evidence="2">Uncharacterized protein</fullName>
    </submittedName>
</protein>
<comment type="caution">
    <text evidence="2">The sequence shown here is derived from an EMBL/GenBank/DDBJ whole genome shotgun (WGS) entry which is preliminary data.</text>
</comment>
<evidence type="ECO:0000256" key="1">
    <source>
        <dbReference type="SAM" id="MobiDB-lite"/>
    </source>
</evidence>
<reference evidence="2 3" key="1">
    <citation type="journal article" date="2023" name="Nucleic Acids Res.">
        <title>The hologenome of Daphnia magna reveals possible DNA methylation and microbiome-mediated evolution of the host genome.</title>
        <authorList>
            <person name="Chaturvedi A."/>
            <person name="Li X."/>
            <person name="Dhandapani V."/>
            <person name="Marshall H."/>
            <person name="Kissane S."/>
            <person name="Cuenca-Cambronero M."/>
            <person name="Asole G."/>
            <person name="Calvet F."/>
            <person name="Ruiz-Romero M."/>
            <person name="Marangio P."/>
            <person name="Guigo R."/>
            <person name="Rago D."/>
            <person name="Mirbahai L."/>
            <person name="Eastwood N."/>
            <person name="Colbourne J.K."/>
            <person name="Zhou J."/>
            <person name="Mallon E."/>
            <person name="Orsini L."/>
        </authorList>
    </citation>
    <scope>NUCLEOTIDE SEQUENCE [LARGE SCALE GENOMIC DNA]</scope>
    <source>
        <strain evidence="2">LRV0_1</strain>
    </source>
</reference>
<sequence>MEMVVSSKGEGPFERGDRPSDDDDDVGSRFGFHPSKAKLTVSSRRSFAFVIRPCCLSGTNNTRHDDALGAQWMRMQWQKTKEREHKIYIKKKKNLSVHLCTVGVFAYKPKPEALKHKKMVVLRERKEKNAEI</sequence>
<keyword evidence="3" id="KW-1185">Reference proteome</keyword>
<dbReference type="Proteomes" id="UP001234178">
    <property type="component" value="Unassembled WGS sequence"/>
</dbReference>